<keyword evidence="2" id="KW-1185">Reference proteome</keyword>
<gene>
    <name evidence="1" type="ORF">COLSTE_01825</name>
</gene>
<dbReference type="EMBL" id="ABXJ01000105">
    <property type="protein sequence ID" value="EEA90033.1"/>
    <property type="molecule type" value="Genomic_DNA"/>
</dbReference>
<reference evidence="1 2" key="1">
    <citation type="submission" date="2008-10" db="EMBL/GenBank/DDBJ databases">
        <title>Draft genome sequence of Collinsella stercoris (DSM 13279).</title>
        <authorList>
            <person name="Sudarsanam P."/>
            <person name="Ley R."/>
            <person name="Guruge J."/>
            <person name="Turnbaugh P.J."/>
            <person name="Mahowald M."/>
            <person name="Liep D."/>
            <person name="Gordon J."/>
        </authorList>
    </citation>
    <scope>NUCLEOTIDE SEQUENCE [LARGE SCALE GENOMIC DNA]</scope>
    <source>
        <strain evidence="1 2">DSM 13279</strain>
    </source>
</reference>
<dbReference type="Proteomes" id="UP000003560">
    <property type="component" value="Unassembled WGS sequence"/>
</dbReference>
<dbReference type="HOGENOM" id="CLU_3078758_0_0_11"/>
<reference evidence="1 2" key="2">
    <citation type="submission" date="2008-10" db="EMBL/GenBank/DDBJ databases">
        <authorList>
            <person name="Fulton L."/>
            <person name="Clifton S."/>
            <person name="Fulton B."/>
            <person name="Xu J."/>
            <person name="Minx P."/>
            <person name="Pepin K.H."/>
            <person name="Johnson M."/>
            <person name="Thiruvilangam P."/>
            <person name="Bhonagiri V."/>
            <person name="Nash W.E."/>
            <person name="Mardis E.R."/>
            <person name="Wilson R.K."/>
        </authorList>
    </citation>
    <scope>NUCLEOTIDE SEQUENCE [LARGE SCALE GENOMIC DNA]</scope>
    <source>
        <strain evidence="1 2">DSM 13279</strain>
    </source>
</reference>
<sequence>MALALGFIARQSSMALVLRSIPPAPRRSFASRGASKNHPPVRAAFAEHAVVL</sequence>
<name>B6GCK2_9ACTN</name>
<dbReference type="AlphaFoldDB" id="B6GCK2"/>
<evidence type="ECO:0000313" key="2">
    <source>
        <dbReference type="Proteomes" id="UP000003560"/>
    </source>
</evidence>
<comment type="caution">
    <text evidence="1">The sequence shown here is derived from an EMBL/GenBank/DDBJ whole genome shotgun (WGS) entry which is preliminary data.</text>
</comment>
<evidence type="ECO:0000313" key="1">
    <source>
        <dbReference type="EMBL" id="EEA90033.1"/>
    </source>
</evidence>
<accession>B6GCK2</accession>
<proteinExistence type="predicted"/>
<dbReference type="STRING" id="445975.COLSTE_01825"/>
<protein>
    <submittedName>
        <fullName evidence="1">Uncharacterized protein</fullName>
    </submittedName>
</protein>
<organism evidence="1 2">
    <name type="scientific">Collinsella stercoris DSM 13279</name>
    <dbReference type="NCBI Taxonomy" id="445975"/>
    <lineage>
        <taxon>Bacteria</taxon>
        <taxon>Bacillati</taxon>
        <taxon>Actinomycetota</taxon>
        <taxon>Coriobacteriia</taxon>
        <taxon>Coriobacteriales</taxon>
        <taxon>Coriobacteriaceae</taxon>
        <taxon>Collinsella</taxon>
    </lineage>
</organism>